<accession>A0A6C0C337</accession>
<organism evidence="1">
    <name type="scientific">viral metagenome</name>
    <dbReference type="NCBI Taxonomy" id="1070528"/>
    <lineage>
        <taxon>unclassified sequences</taxon>
        <taxon>metagenomes</taxon>
        <taxon>organismal metagenomes</taxon>
    </lineage>
</organism>
<evidence type="ECO:0000313" key="1">
    <source>
        <dbReference type="EMBL" id="QHS98521.1"/>
    </source>
</evidence>
<name>A0A6C0C337_9ZZZZ</name>
<reference evidence="1" key="1">
    <citation type="journal article" date="2020" name="Nature">
        <title>Giant virus diversity and host interactions through global metagenomics.</title>
        <authorList>
            <person name="Schulz F."/>
            <person name="Roux S."/>
            <person name="Paez-Espino D."/>
            <person name="Jungbluth S."/>
            <person name="Walsh D.A."/>
            <person name="Denef V.J."/>
            <person name="McMahon K.D."/>
            <person name="Konstantinidis K.T."/>
            <person name="Eloe-Fadrosh E.A."/>
            <person name="Kyrpides N.C."/>
            <person name="Woyke T."/>
        </authorList>
    </citation>
    <scope>NUCLEOTIDE SEQUENCE</scope>
    <source>
        <strain evidence="1">GVMAG-M-3300020185-18</strain>
    </source>
</reference>
<sequence length="204" mass="24535">MIKTLPEEIEKYIIKNYFHYSDIYYLSPVCKKWRDINNYITELKKFLKYVFDTCLIRPLQIRSANQIQTMELFGNSKRDWKGENLEEYFNIKRGLTPPGTRPRENTEQVRLEAVNYIKYHSGLFNENELMKICQSNNKTMIQITYFPSSLNFTDMFKNNLIDMKNQIIKSKKKYLLDPKNRGFKIKLHSRRNYTTGATTLIIWR</sequence>
<proteinExistence type="predicted"/>
<protein>
    <recommendedName>
        <fullName evidence="2">F-box domain-containing protein</fullName>
    </recommendedName>
</protein>
<dbReference type="AlphaFoldDB" id="A0A6C0C337"/>
<evidence type="ECO:0008006" key="2">
    <source>
        <dbReference type="Google" id="ProtNLM"/>
    </source>
</evidence>
<dbReference type="EMBL" id="MN739318">
    <property type="protein sequence ID" value="QHS98521.1"/>
    <property type="molecule type" value="Genomic_DNA"/>
</dbReference>
<dbReference type="SUPFAM" id="SSF81383">
    <property type="entry name" value="F-box domain"/>
    <property type="match status" value="1"/>
</dbReference>
<dbReference type="InterPro" id="IPR036047">
    <property type="entry name" value="F-box-like_dom_sf"/>
</dbReference>